<sequence>MRRSVCIIQDFRRDPILSYRASSSRVSESRLIPANDPKCVGASIYSEDRKLASFKNFIVIHSVFSGVIARKCRDRQGSEKGASNELAEGLGFDLSKRLEAKKLKDIYREKLRLHRR</sequence>
<evidence type="ECO:0000313" key="1">
    <source>
        <dbReference type="EMBL" id="GFX95781.1"/>
    </source>
</evidence>
<keyword evidence="2" id="KW-1185">Reference proteome</keyword>
<name>A0A8X6RQM8_TRICX</name>
<accession>A0A8X6RQM8</accession>
<dbReference type="EMBL" id="BMAU01021189">
    <property type="protein sequence ID" value="GFX95781.1"/>
    <property type="molecule type" value="Genomic_DNA"/>
</dbReference>
<reference evidence="1" key="1">
    <citation type="submission" date="2020-08" db="EMBL/GenBank/DDBJ databases">
        <title>Multicomponent nature underlies the extraordinary mechanical properties of spider dragline silk.</title>
        <authorList>
            <person name="Kono N."/>
            <person name="Nakamura H."/>
            <person name="Mori M."/>
            <person name="Yoshida Y."/>
            <person name="Ohtoshi R."/>
            <person name="Malay A.D."/>
            <person name="Moran D.A.P."/>
            <person name="Tomita M."/>
            <person name="Numata K."/>
            <person name="Arakawa K."/>
        </authorList>
    </citation>
    <scope>NUCLEOTIDE SEQUENCE</scope>
</reference>
<comment type="caution">
    <text evidence="1">The sequence shown here is derived from an EMBL/GenBank/DDBJ whole genome shotgun (WGS) entry which is preliminary data.</text>
</comment>
<proteinExistence type="predicted"/>
<protein>
    <submittedName>
        <fullName evidence="1">Uncharacterized protein</fullName>
    </submittedName>
</protein>
<gene>
    <name evidence="1" type="ORF">TNCV_2083611</name>
</gene>
<organism evidence="1 2">
    <name type="scientific">Trichonephila clavipes</name>
    <name type="common">Golden silk orbweaver</name>
    <name type="synonym">Nephila clavipes</name>
    <dbReference type="NCBI Taxonomy" id="2585209"/>
    <lineage>
        <taxon>Eukaryota</taxon>
        <taxon>Metazoa</taxon>
        <taxon>Ecdysozoa</taxon>
        <taxon>Arthropoda</taxon>
        <taxon>Chelicerata</taxon>
        <taxon>Arachnida</taxon>
        <taxon>Araneae</taxon>
        <taxon>Araneomorphae</taxon>
        <taxon>Entelegynae</taxon>
        <taxon>Araneoidea</taxon>
        <taxon>Nephilidae</taxon>
        <taxon>Trichonephila</taxon>
    </lineage>
</organism>
<evidence type="ECO:0000313" key="2">
    <source>
        <dbReference type="Proteomes" id="UP000887159"/>
    </source>
</evidence>
<dbReference type="Proteomes" id="UP000887159">
    <property type="component" value="Unassembled WGS sequence"/>
</dbReference>
<dbReference type="AlphaFoldDB" id="A0A8X6RQM8"/>